<evidence type="ECO:0000313" key="6">
    <source>
        <dbReference type="Proteomes" id="UP000694846"/>
    </source>
</evidence>
<sequence>MDTSFLPGTVRANMCRVLLIFITFTVMHRANCQSLGKCPKKETMKTFDPKLFEGQWYEVEKTFYMMEMTASCTAFNFTLSPDGMSFKVQIGTKNRITGNPNIFSGVATLVSKNKSVLNYRAESRLPGLFSRMLPTTGLYHIIYSDYNNYTILWSCTSFGLFHTDIIWVLGRERDLTATSRAELYGLLYELNINPDRLILTKHEKCDDFF</sequence>
<dbReference type="Proteomes" id="UP000694846">
    <property type="component" value="Unplaced"/>
</dbReference>
<evidence type="ECO:0000256" key="1">
    <source>
        <dbReference type="ARBA" id="ARBA00006889"/>
    </source>
</evidence>
<dbReference type="InterPro" id="IPR012674">
    <property type="entry name" value="Calycin"/>
</dbReference>
<proteinExistence type="inferred from homology"/>
<dbReference type="InterPro" id="IPR000566">
    <property type="entry name" value="Lipocln_cytosolic_FA-bd_dom"/>
</dbReference>
<dbReference type="InterPro" id="IPR003057">
    <property type="entry name" value="Invtbrt_color"/>
</dbReference>
<keyword evidence="6" id="KW-1185">Reference proteome</keyword>
<dbReference type="OrthoDB" id="9923952at2759"/>
<keyword evidence="3" id="KW-0732">Signal</keyword>
<dbReference type="SUPFAM" id="SSF50814">
    <property type="entry name" value="Lipocalins"/>
    <property type="match status" value="1"/>
</dbReference>
<dbReference type="Gene3D" id="2.40.128.20">
    <property type="match status" value="1"/>
</dbReference>
<keyword evidence="2" id="KW-1015">Disulfide bond</keyword>
<protein>
    <submittedName>
        <fullName evidence="5 7 8">Apolipoprotein D</fullName>
    </submittedName>
</protein>
<evidence type="ECO:0000313" key="5">
    <source>
        <dbReference type="EMBL" id="MBY81092.1"/>
    </source>
</evidence>
<dbReference type="EMBL" id="GGMS01011889">
    <property type="protein sequence ID" value="MBY81092.1"/>
    <property type="molecule type" value="Transcribed_RNA"/>
</dbReference>
<dbReference type="PANTHER" id="PTHR10612">
    <property type="entry name" value="APOLIPOPROTEIN D"/>
    <property type="match status" value="1"/>
</dbReference>
<dbReference type="Pfam" id="PF00061">
    <property type="entry name" value="Lipocalin"/>
    <property type="match status" value="1"/>
</dbReference>
<comment type="similarity">
    <text evidence="1 3">Belongs to the calycin superfamily. Lipocalin family.</text>
</comment>
<reference evidence="7 8" key="2">
    <citation type="submission" date="2025-04" db="UniProtKB">
        <authorList>
            <consortium name="RefSeq"/>
        </authorList>
    </citation>
    <scope>IDENTIFICATION</scope>
    <source>
        <tissue evidence="7 8">Whole body</tissue>
    </source>
</reference>
<dbReference type="RefSeq" id="XP_025413881.1">
    <property type="nucleotide sequence ID" value="XM_025558096.1"/>
</dbReference>
<dbReference type="InterPro" id="IPR022271">
    <property type="entry name" value="Lipocalin_ApoD"/>
</dbReference>
<evidence type="ECO:0000256" key="3">
    <source>
        <dbReference type="PIRNR" id="PIRNR036893"/>
    </source>
</evidence>
<dbReference type="AlphaFoldDB" id="A0A2S2QVE1"/>
<dbReference type="GO" id="GO:0005737">
    <property type="term" value="C:cytoplasm"/>
    <property type="evidence" value="ECO:0007669"/>
    <property type="project" value="TreeGrafter"/>
</dbReference>
<gene>
    <name evidence="5" type="primary">APOD_0</name>
    <name evidence="7 8" type="synonym">LOC112686003</name>
    <name evidence="5" type="ORF">g.147094</name>
</gene>
<dbReference type="PIRSF" id="PIRSF036893">
    <property type="entry name" value="Lipocalin_ApoD"/>
    <property type="match status" value="1"/>
</dbReference>
<dbReference type="GO" id="GO:0006629">
    <property type="term" value="P:lipid metabolic process"/>
    <property type="evidence" value="ECO:0007669"/>
    <property type="project" value="TreeGrafter"/>
</dbReference>
<reference evidence="5" key="1">
    <citation type="submission" date="2018-04" db="EMBL/GenBank/DDBJ databases">
        <title>Transcriptome assembly of Sipha flava.</title>
        <authorList>
            <person name="Scully E.D."/>
            <person name="Geib S.M."/>
            <person name="Palmer N.A."/>
            <person name="Koch K."/>
            <person name="Bradshaw J."/>
            <person name="Heng-Moss T."/>
            <person name="Sarath G."/>
        </authorList>
    </citation>
    <scope>NUCLEOTIDE SEQUENCE</scope>
</reference>
<organism evidence="5">
    <name type="scientific">Sipha flava</name>
    <name type="common">yellow sugarcane aphid</name>
    <dbReference type="NCBI Taxonomy" id="143950"/>
    <lineage>
        <taxon>Eukaryota</taxon>
        <taxon>Metazoa</taxon>
        <taxon>Ecdysozoa</taxon>
        <taxon>Arthropoda</taxon>
        <taxon>Hexapoda</taxon>
        <taxon>Insecta</taxon>
        <taxon>Pterygota</taxon>
        <taxon>Neoptera</taxon>
        <taxon>Paraneoptera</taxon>
        <taxon>Hemiptera</taxon>
        <taxon>Sternorrhyncha</taxon>
        <taxon>Aphidomorpha</taxon>
        <taxon>Aphidoidea</taxon>
        <taxon>Aphididae</taxon>
        <taxon>Sipha</taxon>
    </lineage>
</organism>
<dbReference type="RefSeq" id="XP_025413891.1">
    <property type="nucleotide sequence ID" value="XM_025558106.1"/>
</dbReference>
<dbReference type="PRINTS" id="PR01273">
    <property type="entry name" value="INVTBRTCOLOR"/>
</dbReference>
<name>A0A2S2QVE1_9HEMI</name>
<dbReference type="PANTHER" id="PTHR10612:SF41">
    <property type="entry name" value="GLIAL LAZARILLO, ISOFORM A"/>
    <property type="match status" value="1"/>
</dbReference>
<keyword evidence="5" id="KW-0449">Lipoprotein</keyword>
<dbReference type="GO" id="GO:0000302">
    <property type="term" value="P:response to reactive oxygen species"/>
    <property type="evidence" value="ECO:0007669"/>
    <property type="project" value="TreeGrafter"/>
</dbReference>
<feature type="signal peptide" evidence="3">
    <location>
        <begin position="1"/>
        <end position="32"/>
    </location>
</feature>
<evidence type="ECO:0000256" key="2">
    <source>
        <dbReference type="ARBA" id="ARBA00023157"/>
    </source>
</evidence>
<evidence type="ECO:0000313" key="7">
    <source>
        <dbReference type="RefSeq" id="XP_025413881.1"/>
    </source>
</evidence>
<feature type="domain" description="Lipocalin/cytosolic fatty-acid binding" evidence="4">
    <location>
        <begin position="54"/>
        <end position="198"/>
    </location>
</feature>
<accession>A0A2S2QVE1</accession>
<dbReference type="GO" id="GO:0031409">
    <property type="term" value="F:pigment binding"/>
    <property type="evidence" value="ECO:0007669"/>
    <property type="project" value="InterPro"/>
</dbReference>
<feature type="chain" id="PRO_5044535682" evidence="3">
    <location>
        <begin position="33"/>
        <end position="209"/>
    </location>
</feature>
<evidence type="ECO:0000313" key="8">
    <source>
        <dbReference type="RefSeq" id="XP_025413891.1"/>
    </source>
</evidence>
<evidence type="ECO:0000259" key="4">
    <source>
        <dbReference type="Pfam" id="PF00061"/>
    </source>
</evidence>